<reference evidence="2 3" key="2">
    <citation type="submission" date="2024-07" db="EMBL/GenBank/DDBJ databases">
        <authorList>
            <person name="Akdeniz Z."/>
        </authorList>
    </citation>
    <scope>NUCLEOTIDE SEQUENCE [LARGE SCALE GENOMIC DNA]</scope>
</reference>
<dbReference type="EMBL" id="CATOUU010000424">
    <property type="protein sequence ID" value="CAI9929009.1"/>
    <property type="molecule type" value="Genomic_DNA"/>
</dbReference>
<dbReference type="EMBL" id="CAXDID020000049">
    <property type="protein sequence ID" value="CAL6004551.1"/>
    <property type="molecule type" value="Genomic_DNA"/>
</dbReference>
<proteinExistence type="predicted"/>
<dbReference type="Proteomes" id="UP001642409">
    <property type="component" value="Unassembled WGS sequence"/>
</dbReference>
<name>A0AA86NZL5_9EUKA</name>
<evidence type="ECO:0000313" key="2">
    <source>
        <dbReference type="EMBL" id="CAL6004551.1"/>
    </source>
</evidence>
<evidence type="ECO:0000313" key="3">
    <source>
        <dbReference type="Proteomes" id="UP001642409"/>
    </source>
</evidence>
<keyword evidence="3" id="KW-1185">Reference proteome</keyword>
<accession>A0AA86NZL5</accession>
<protein>
    <submittedName>
        <fullName evidence="1">Uncharacterized protein</fullName>
    </submittedName>
</protein>
<gene>
    <name evidence="1" type="ORF">HINF_LOCUS16654</name>
    <name evidence="2" type="ORF">HINF_LOCUS18938</name>
</gene>
<reference evidence="1" key="1">
    <citation type="submission" date="2023-06" db="EMBL/GenBank/DDBJ databases">
        <authorList>
            <person name="Kurt Z."/>
        </authorList>
    </citation>
    <scope>NUCLEOTIDE SEQUENCE</scope>
</reference>
<evidence type="ECO:0000313" key="1">
    <source>
        <dbReference type="EMBL" id="CAI9929009.1"/>
    </source>
</evidence>
<sequence length="265" mass="30652">MSVLMRRENTLIIEPGSDISKIQIINFILLPNSKKHFEGPPLYEIDYQQFINYSLYVDVIPNKLLKKLFSVCLMEQTWNFMSTFYLNALRFFFRNVILKIKSKEALIHVCKDSCIASLQSSTETEFNQILQSTCTFFGLGLKKDDTLCAEYYQLTEGFEKRVSPLSMRRQVEEIKAIHMVISKQIKNIITSIQLNITSKISQGSPVSEETIIKLSHDIKRMRDILSNLIPDQTLSDDEHTCKVGLLCDIYISMFEKQQVLDSLLQ</sequence>
<dbReference type="AlphaFoldDB" id="A0AA86NZL5"/>
<comment type="caution">
    <text evidence="1">The sequence shown here is derived from an EMBL/GenBank/DDBJ whole genome shotgun (WGS) entry which is preliminary data.</text>
</comment>
<organism evidence="1">
    <name type="scientific">Hexamita inflata</name>
    <dbReference type="NCBI Taxonomy" id="28002"/>
    <lineage>
        <taxon>Eukaryota</taxon>
        <taxon>Metamonada</taxon>
        <taxon>Diplomonadida</taxon>
        <taxon>Hexamitidae</taxon>
        <taxon>Hexamitinae</taxon>
        <taxon>Hexamita</taxon>
    </lineage>
</organism>